<feature type="transmembrane region" description="Helical" evidence="2">
    <location>
        <begin position="383"/>
        <end position="406"/>
    </location>
</feature>
<name>A0A7S4UYC6_9DINO</name>
<feature type="compositionally biased region" description="Low complexity" evidence="1">
    <location>
        <begin position="1035"/>
        <end position="1048"/>
    </location>
</feature>
<dbReference type="InterPro" id="IPR009030">
    <property type="entry name" value="Growth_fac_rcpt_cys_sf"/>
</dbReference>
<gene>
    <name evidence="3" type="ORF">AMON00008_LOCUS5553</name>
</gene>
<feature type="transmembrane region" description="Helical" evidence="2">
    <location>
        <begin position="249"/>
        <end position="273"/>
    </location>
</feature>
<feature type="region of interest" description="Disordered" evidence="1">
    <location>
        <begin position="93"/>
        <end position="134"/>
    </location>
</feature>
<feature type="transmembrane region" description="Helical" evidence="2">
    <location>
        <begin position="827"/>
        <end position="844"/>
    </location>
</feature>
<feature type="transmembrane region" description="Helical" evidence="2">
    <location>
        <begin position="673"/>
        <end position="696"/>
    </location>
</feature>
<feature type="compositionally biased region" description="Basic and acidic residues" evidence="1">
    <location>
        <begin position="1049"/>
        <end position="1061"/>
    </location>
</feature>
<feature type="region of interest" description="Disordered" evidence="1">
    <location>
        <begin position="1030"/>
        <end position="1061"/>
    </location>
</feature>
<keyword evidence="2" id="KW-0812">Transmembrane</keyword>
<evidence type="ECO:0000256" key="1">
    <source>
        <dbReference type="SAM" id="MobiDB-lite"/>
    </source>
</evidence>
<keyword evidence="2" id="KW-0472">Membrane</keyword>
<protein>
    <submittedName>
        <fullName evidence="3">Uncharacterized protein</fullName>
    </submittedName>
</protein>
<evidence type="ECO:0000313" key="3">
    <source>
        <dbReference type="EMBL" id="CAE4565934.1"/>
    </source>
</evidence>
<keyword evidence="2" id="KW-1133">Transmembrane helix</keyword>
<feature type="transmembrane region" description="Helical" evidence="2">
    <location>
        <begin position="708"/>
        <end position="731"/>
    </location>
</feature>
<dbReference type="AlphaFoldDB" id="A0A7S4UYC6"/>
<feature type="compositionally biased region" description="Polar residues" evidence="1">
    <location>
        <begin position="122"/>
        <end position="132"/>
    </location>
</feature>
<dbReference type="SUPFAM" id="SSF57184">
    <property type="entry name" value="Growth factor receptor domain"/>
    <property type="match status" value="1"/>
</dbReference>
<accession>A0A7S4UYC6</accession>
<dbReference type="EMBL" id="HBNR01008443">
    <property type="protein sequence ID" value="CAE4565934.1"/>
    <property type="molecule type" value="Transcribed_RNA"/>
</dbReference>
<reference evidence="3" key="1">
    <citation type="submission" date="2021-01" db="EMBL/GenBank/DDBJ databases">
        <authorList>
            <person name="Corre E."/>
            <person name="Pelletier E."/>
            <person name="Niang G."/>
            <person name="Scheremetjew M."/>
            <person name="Finn R."/>
            <person name="Kale V."/>
            <person name="Holt S."/>
            <person name="Cochrane G."/>
            <person name="Meng A."/>
            <person name="Brown T."/>
            <person name="Cohen L."/>
        </authorList>
    </citation>
    <scope>NUCLEOTIDE SEQUENCE</scope>
    <source>
        <strain evidence="3">CCMP3105</strain>
    </source>
</reference>
<organism evidence="3">
    <name type="scientific">Alexandrium monilatum</name>
    <dbReference type="NCBI Taxonomy" id="311494"/>
    <lineage>
        <taxon>Eukaryota</taxon>
        <taxon>Sar</taxon>
        <taxon>Alveolata</taxon>
        <taxon>Dinophyceae</taxon>
        <taxon>Gonyaulacales</taxon>
        <taxon>Pyrocystaceae</taxon>
        <taxon>Alexandrium</taxon>
    </lineage>
</organism>
<feature type="transmembrane region" description="Helical" evidence="2">
    <location>
        <begin position="779"/>
        <end position="802"/>
    </location>
</feature>
<feature type="transmembrane region" description="Helical" evidence="2">
    <location>
        <begin position="330"/>
        <end position="350"/>
    </location>
</feature>
<evidence type="ECO:0000256" key="2">
    <source>
        <dbReference type="SAM" id="Phobius"/>
    </source>
</evidence>
<feature type="transmembrane region" description="Helical" evidence="2">
    <location>
        <begin position="631"/>
        <end position="653"/>
    </location>
</feature>
<proteinExistence type="predicted"/>
<sequence>MPLGIAAGNVVCRPLSVFAGGMRARSAGLRRLLAAAVLQPRPSLCWRGPPAAVLPLALEAARPEPGLQHLASQPHDRILEVSSGGRFVMGHVSSRRQGRSHDHPGEAAPPREPPSAVDAASSELQRPSQSMNKKLHRVIRGKGKTQRQRHEACYEDKFAPDDFCPQECPFAAEMEKEFCHFMCIQGKECGVKGSRSQATIPDNDLHSCRRCDVAGCKTCTAGKPGEDIERCDQCMPGYFLNDQGACDGISFWVIGAIVVLVVVAILIGIIVYVSLRLRPLVNQEGVDYGLRCREKSGVLQRNGEPFPLATNLCTASVAGPGAMAHYRFQVALIVWAALLLLLWVIFGFVVSTDIFRIGIRPAHSPQEFCAVIKWGRHRQMQLIWVKCTWLAIAYFGTFIGAMVFAYRNERLFHLFNAEHVTMSDFAVSCRGLPEIKGDVCIEDKLKEALEKQTGERVVGVSVCWNCHHEMDAIKHALEEEHGSLENSSAAAHHRTMARGTVAMGMFAGSGAPQQPGQEEQSPGCLQRVTNLVSNATLLAWGVSVDSNEASEEEHTIQDVLHGMVSTDTAFVVFETEGGRNRAAAKAASGETRLELEGSALTLEVMKYEPEAVLWEEFHQSESVHAFLVLKAYLFTFSSSILWTVLLYLPYAHYMASFSYANGDEPGPASETTFVVLVTVGNICICILASTFIKGAGYRYVDDEESSYMGLYTFALLLNLILDMVLTSYLSYRQMVGVGVHTADGRLLADLTSLQQIFESYPMQKSLGNLLFAYCWPATFFLPFLFEPLAMWWLPLHMGVLFVRSDKKMKGKLAEQALTRGVMEQTRYGDVLFNIVLVCFIPFIAPAYVALTFAALVFSHVFIYAYDHFRTLRGVGRYWFSGISVSRYAQKLFAIPNGLLLSALIFKLNQRSADEKTLGSGVLQGYKLGAALAWSFLLHCLVHVLFLDQVIPRLALSASEAHDPSEPYEDTARSTACTWFSANPVHCLRSQYVYNHDPPQRYFIIGKEELQQKNPKIGAFYDPAEQAAERARLAAEGEAQAAAQEAPAEAGEKQAEGKPPDA</sequence>